<name>A0A6V7Y3Z3_MELEN</name>
<proteinExistence type="predicted"/>
<sequence length="210" mass="24146">MKTHFLQGKKMFKAPFTMVISGATGSGKTQWLMKFLANCEKLIDPPPNKILFCFGEMNENIFKLKEMGITTYNGVPEVEMIKQHQLLVLDDLMLNIPMEFLDLLFTRGSHNWGVSVIFVTQSLYGRDIRTARANAHYILLTKNPQGLLQVRTLGSQLFPKMLNYFLEAYRDATSEQFSYLLINMHPSTEENLRLSTKIFPGEKQTIYLPL</sequence>
<dbReference type="AlphaFoldDB" id="A0A6V7Y3Z3"/>
<evidence type="ECO:0000256" key="1">
    <source>
        <dbReference type="ARBA" id="ARBA00022562"/>
    </source>
</evidence>
<organism evidence="2 3">
    <name type="scientific">Meloidogyne enterolobii</name>
    <name type="common">Root-knot nematode worm</name>
    <name type="synonym">Meloidogyne mayaguensis</name>
    <dbReference type="NCBI Taxonomy" id="390850"/>
    <lineage>
        <taxon>Eukaryota</taxon>
        <taxon>Metazoa</taxon>
        <taxon>Ecdysozoa</taxon>
        <taxon>Nematoda</taxon>
        <taxon>Chromadorea</taxon>
        <taxon>Rhabditida</taxon>
        <taxon>Tylenchina</taxon>
        <taxon>Tylenchomorpha</taxon>
        <taxon>Tylenchoidea</taxon>
        <taxon>Meloidogynidae</taxon>
        <taxon>Meloidogyninae</taxon>
        <taxon>Meloidogyne</taxon>
    </lineage>
</organism>
<dbReference type="OrthoDB" id="5783151at2759"/>
<accession>A0A6V7Y3Z3</accession>
<evidence type="ECO:0000313" key="3">
    <source>
        <dbReference type="Proteomes" id="UP000580250"/>
    </source>
</evidence>
<dbReference type="Proteomes" id="UP000580250">
    <property type="component" value="Unassembled WGS sequence"/>
</dbReference>
<evidence type="ECO:0000313" key="2">
    <source>
        <dbReference type="EMBL" id="CAD2206248.1"/>
    </source>
</evidence>
<reference evidence="2 3" key="1">
    <citation type="submission" date="2020-08" db="EMBL/GenBank/DDBJ databases">
        <authorList>
            <person name="Koutsovoulos G."/>
            <person name="Danchin GJ E."/>
        </authorList>
    </citation>
    <scope>NUCLEOTIDE SEQUENCE [LARGE SCALE GENOMIC DNA]</scope>
</reference>
<comment type="caution">
    <text evidence="2">The sequence shown here is derived from an EMBL/GenBank/DDBJ whole genome shotgun (WGS) entry which is preliminary data.</text>
</comment>
<dbReference type="EMBL" id="CAJEWN010003034">
    <property type="protein sequence ID" value="CAD2206248.1"/>
    <property type="molecule type" value="Genomic_DNA"/>
</dbReference>
<dbReference type="InterPro" id="IPR027417">
    <property type="entry name" value="P-loop_NTPase"/>
</dbReference>
<gene>
    <name evidence="2" type="ORF">MENT_LOCUS60116</name>
</gene>
<dbReference type="SUPFAM" id="SSF52540">
    <property type="entry name" value="P-loop containing nucleoside triphosphate hydrolases"/>
    <property type="match status" value="1"/>
</dbReference>
<dbReference type="GO" id="GO:0019073">
    <property type="term" value="P:viral DNA genome packaging"/>
    <property type="evidence" value="ECO:0007669"/>
    <property type="project" value="InterPro"/>
</dbReference>
<dbReference type="Pfam" id="PF02456">
    <property type="entry name" value="Adeno_IVa2"/>
    <property type="match status" value="1"/>
</dbReference>
<dbReference type="InterPro" id="IPR003389">
    <property type="entry name" value="Adeno_IVa2"/>
</dbReference>
<keyword evidence="1" id="KW-1048">Host nucleus</keyword>
<protein>
    <submittedName>
        <fullName evidence="2">Uncharacterized protein</fullName>
    </submittedName>
</protein>